<sequence>MTTYDTPTGTAGTDATSRLREAVERSRTLLIAHAPGTDPLPLLYALGRHIGPEQNLVTVSRGRTGTPPLDSVADLSGPLVDAAPQLLRYNTGFFIVTPVRQADVVSLLRLTCSAPVGMLGTLALPPAATEPEKIAEHLLELATNQGLYAQTAAQMLSQGLDYIAYLHHRPGGVAALRLYTVTDDEATLQLTEAPPTGDITNIVRGLGGSTRQDGGEGGTA</sequence>
<evidence type="ECO:0000313" key="2">
    <source>
        <dbReference type="Proteomes" id="UP000481583"/>
    </source>
</evidence>
<dbReference type="EMBL" id="JAAKZV010000010">
    <property type="protein sequence ID" value="NGN63205.1"/>
    <property type="molecule type" value="Genomic_DNA"/>
</dbReference>
<comment type="caution">
    <text evidence="1">The sequence shown here is derived from an EMBL/GenBank/DDBJ whole genome shotgun (WGS) entry which is preliminary data.</text>
</comment>
<organism evidence="1 2">
    <name type="scientific">Streptomyces coryli</name>
    <dbReference type="NCBI Taxonomy" id="1128680"/>
    <lineage>
        <taxon>Bacteria</taxon>
        <taxon>Bacillati</taxon>
        <taxon>Actinomycetota</taxon>
        <taxon>Actinomycetes</taxon>
        <taxon>Kitasatosporales</taxon>
        <taxon>Streptomycetaceae</taxon>
        <taxon>Streptomyces</taxon>
    </lineage>
</organism>
<protein>
    <submittedName>
        <fullName evidence="1">Uncharacterized protein</fullName>
    </submittedName>
</protein>
<accession>A0A6G4TT94</accession>
<dbReference type="RefSeq" id="WP_165232103.1">
    <property type="nucleotide sequence ID" value="NZ_JAAKZV010000010.1"/>
</dbReference>
<keyword evidence="2" id="KW-1185">Reference proteome</keyword>
<dbReference type="Proteomes" id="UP000481583">
    <property type="component" value="Unassembled WGS sequence"/>
</dbReference>
<evidence type="ECO:0000313" key="1">
    <source>
        <dbReference type="EMBL" id="NGN63205.1"/>
    </source>
</evidence>
<gene>
    <name evidence="1" type="ORF">G5C51_04685</name>
</gene>
<name>A0A6G4TT94_9ACTN</name>
<reference evidence="1 2" key="1">
    <citation type="submission" date="2020-02" db="EMBL/GenBank/DDBJ databases">
        <title>Whole-genome analyses of novel actinobacteria.</title>
        <authorList>
            <person name="Sahin N."/>
        </authorList>
    </citation>
    <scope>NUCLEOTIDE SEQUENCE [LARGE SCALE GENOMIC DNA]</scope>
    <source>
        <strain evidence="1 2">A7024</strain>
    </source>
</reference>
<proteinExistence type="predicted"/>
<dbReference type="AlphaFoldDB" id="A0A6G4TT94"/>